<evidence type="ECO:0000256" key="1">
    <source>
        <dbReference type="SAM" id="MobiDB-lite"/>
    </source>
</evidence>
<sequence>MVPAVDERPDLLPREVSALRKVGEYLLAVLACLGDHLETASAGRGELGLHLLGGHALQVGHFLLHGLTHACHFFVGDSDELHRFVLGSRTYTRRLVPRVAEQALGLLADKAHQNLPVELVDRDLRTARVRELTLEDALALPGLIDLVHKLLEPRTHLVGVETPPDDTERPDRRRLGVGPGEGNCH</sequence>
<dbReference type="EMBL" id="CAFBQP010000138">
    <property type="protein sequence ID" value="CAB5068339.1"/>
    <property type="molecule type" value="Genomic_DNA"/>
</dbReference>
<proteinExistence type="predicted"/>
<evidence type="ECO:0000313" key="2">
    <source>
        <dbReference type="EMBL" id="CAB5068339.1"/>
    </source>
</evidence>
<organism evidence="2">
    <name type="scientific">freshwater metagenome</name>
    <dbReference type="NCBI Taxonomy" id="449393"/>
    <lineage>
        <taxon>unclassified sequences</taxon>
        <taxon>metagenomes</taxon>
        <taxon>ecological metagenomes</taxon>
    </lineage>
</organism>
<protein>
    <submittedName>
        <fullName evidence="2">Unannotated protein</fullName>
    </submittedName>
</protein>
<feature type="region of interest" description="Disordered" evidence="1">
    <location>
        <begin position="158"/>
        <end position="185"/>
    </location>
</feature>
<accession>A0A6J7UR12</accession>
<name>A0A6J7UR12_9ZZZZ</name>
<dbReference type="AlphaFoldDB" id="A0A6J7UR12"/>
<gene>
    <name evidence="2" type="ORF">UFOPK4306_02367</name>
</gene>
<reference evidence="2" key="1">
    <citation type="submission" date="2020-05" db="EMBL/GenBank/DDBJ databases">
        <authorList>
            <person name="Chiriac C."/>
            <person name="Salcher M."/>
            <person name="Ghai R."/>
            <person name="Kavagutti S V."/>
        </authorList>
    </citation>
    <scope>NUCLEOTIDE SEQUENCE</scope>
</reference>